<feature type="region of interest" description="Disordered" evidence="7">
    <location>
        <begin position="214"/>
        <end position="241"/>
    </location>
</feature>
<evidence type="ECO:0000259" key="9">
    <source>
        <dbReference type="Pfam" id="PF01618"/>
    </source>
</evidence>
<dbReference type="EMBL" id="QBKA01000002">
    <property type="protein sequence ID" value="RDC59158.1"/>
    <property type="molecule type" value="Genomic_DNA"/>
</dbReference>
<dbReference type="RefSeq" id="WP_181815648.1">
    <property type="nucleotide sequence ID" value="NZ_QBKA01000002.1"/>
</dbReference>
<reference evidence="10 11" key="1">
    <citation type="submission" date="2018-04" db="EMBL/GenBank/DDBJ databases">
        <title>Altererythrobacter sp. HME9302 genome sequencing and assembly.</title>
        <authorList>
            <person name="Kang H."/>
            <person name="Kim H."/>
            <person name="Joh K."/>
        </authorList>
    </citation>
    <scope>NUCLEOTIDE SEQUENCE [LARGE SCALE GENOMIC DNA]</scope>
    <source>
        <strain evidence="10 11">HME9302</strain>
    </source>
</reference>
<accession>A0A369QA46</accession>
<evidence type="ECO:0000256" key="5">
    <source>
        <dbReference type="ARBA" id="ARBA00023136"/>
    </source>
</evidence>
<name>A0A369QA46_9SPHN</name>
<evidence type="ECO:0000256" key="1">
    <source>
        <dbReference type="ARBA" id="ARBA00004651"/>
    </source>
</evidence>
<keyword evidence="5 8" id="KW-0472">Membrane</keyword>
<evidence type="ECO:0000313" key="11">
    <source>
        <dbReference type="Proteomes" id="UP000253727"/>
    </source>
</evidence>
<comment type="similarity">
    <text evidence="6">Belongs to the exbB/tolQ family.</text>
</comment>
<proteinExistence type="inferred from homology"/>
<comment type="subcellular location">
    <subcellularLocation>
        <location evidence="1">Cell membrane</location>
        <topology evidence="1">Multi-pass membrane protein</topology>
    </subcellularLocation>
    <subcellularLocation>
        <location evidence="6">Membrane</location>
        <topology evidence="6">Multi-pass membrane protein</topology>
    </subcellularLocation>
</comment>
<dbReference type="GO" id="GO:0015031">
    <property type="term" value="P:protein transport"/>
    <property type="evidence" value="ECO:0007669"/>
    <property type="project" value="UniProtKB-KW"/>
</dbReference>
<evidence type="ECO:0000256" key="3">
    <source>
        <dbReference type="ARBA" id="ARBA00022692"/>
    </source>
</evidence>
<keyword evidence="6" id="KW-0653">Protein transport</keyword>
<evidence type="ECO:0000256" key="6">
    <source>
        <dbReference type="RuleBase" id="RU004057"/>
    </source>
</evidence>
<keyword evidence="11" id="KW-1185">Reference proteome</keyword>
<dbReference type="AlphaFoldDB" id="A0A369QA46"/>
<feature type="transmembrane region" description="Helical" evidence="8">
    <location>
        <begin position="114"/>
        <end position="138"/>
    </location>
</feature>
<keyword evidence="4 8" id="KW-1133">Transmembrane helix</keyword>
<dbReference type="Pfam" id="PF01618">
    <property type="entry name" value="MotA_ExbB"/>
    <property type="match status" value="1"/>
</dbReference>
<keyword evidence="6" id="KW-0813">Transport</keyword>
<gene>
    <name evidence="10" type="ORF">HME9302_00343</name>
</gene>
<feature type="transmembrane region" description="Helical" evidence="8">
    <location>
        <begin position="158"/>
        <end position="181"/>
    </location>
</feature>
<dbReference type="GO" id="GO:0005886">
    <property type="term" value="C:plasma membrane"/>
    <property type="evidence" value="ECO:0007669"/>
    <property type="project" value="UniProtKB-SubCell"/>
</dbReference>
<keyword evidence="2" id="KW-1003">Cell membrane</keyword>
<sequence>MNWPALVDPLSAALVLGGTLLAVLLRCGPGDIAALWRELAKTRRTRFDYTATRAALAPQVEAIRHDGILRAPPCTVADSEIAEATDALVHDRSLGALLATHQRYIKRRQQARDAALRVVGQAGDLAPVFGLAGTLFALSQMPAEGLSTGTGGGPDGVALMATVATAVLTTLYGLLAAHLLFYPLARMLERRGEREEAARQQLIDWLAEQTAPALTPHPASGAVPQPQADRAAALTPMGDAA</sequence>
<evidence type="ECO:0000313" key="10">
    <source>
        <dbReference type="EMBL" id="RDC59158.1"/>
    </source>
</evidence>
<evidence type="ECO:0000256" key="7">
    <source>
        <dbReference type="SAM" id="MobiDB-lite"/>
    </source>
</evidence>
<dbReference type="InterPro" id="IPR047055">
    <property type="entry name" value="MotA-like"/>
</dbReference>
<organism evidence="10 11">
    <name type="scientific">Alteripontixanthobacter maritimus</name>
    <dbReference type="NCBI Taxonomy" id="2161824"/>
    <lineage>
        <taxon>Bacteria</taxon>
        <taxon>Pseudomonadati</taxon>
        <taxon>Pseudomonadota</taxon>
        <taxon>Alphaproteobacteria</taxon>
        <taxon>Sphingomonadales</taxon>
        <taxon>Erythrobacteraceae</taxon>
        <taxon>Alteripontixanthobacter</taxon>
    </lineage>
</organism>
<evidence type="ECO:0000256" key="8">
    <source>
        <dbReference type="SAM" id="Phobius"/>
    </source>
</evidence>
<keyword evidence="3 8" id="KW-0812">Transmembrane</keyword>
<dbReference type="Proteomes" id="UP000253727">
    <property type="component" value="Unassembled WGS sequence"/>
</dbReference>
<dbReference type="InterPro" id="IPR002898">
    <property type="entry name" value="MotA_ExbB_proton_chnl"/>
</dbReference>
<evidence type="ECO:0000256" key="4">
    <source>
        <dbReference type="ARBA" id="ARBA00022989"/>
    </source>
</evidence>
<feature type="transmembrane region" description="Helical" evidence="8">
    <location>
        <begin position="12"/>
        <end position="36"/>
    </location>
</feature>
<protein>
    <recommendedName>
        <fullName evidence="9">MotA/TolQ/ExbB proton channel domain-containing protein</fullName>
    </recommendedName>
</protein>
<dbReference type="GO" id="GO:0006935">
    <property type="term" value="P:chemotaxis"/>
    <property type="evidence" value="ECO:0007669"/>
    <property type="project" value="InterPro"/>
</dbReference>
<dbReference type="PANTHER" id="PTHR30433">
    <property type="entry name" value="CHEMOTAXIS PROTEIN MOTA"/>
    <property type="match status" value="1"/>
</dbReference>
<dbReference type="GO" id="GO:0071978">
    <property type="term" value="P:bacterial-type flagellum-dependent swarming motility"/>
    <property type="evidence" value="ECO:0007669"/>
    <property type="project" value="InterPro"/>
</dbReference>
<evidence type="ECO:0000256" key="2">
    <source>
        <dbReference type="ARBA" id="ARBA00022475"/>
    </source>
</evidence>
<comment type="caution">
    <text evidence="10">The sequence shown here is derived from an EMBL/GenBank/DDBJ whole genome shotgun (WGS) entry which is preliminary data.</text>
</comment>
<feature type="domain" description="MotA/TolQ/ExbB proton channel" evidence="9">
    <location>
        <begin position="102"/>
        <end position="200"/>
    </location>
</feature>